<keyword evidence="4 6" id="KW-0067">ATP-binding</keyword>
<feature type="binding site" evidence="6">
    <location>
        <begin position="12"/>
        <end position="17"/>
    </location>
    <ligand>
        <name>ATP</name>
        <dbReference type="ChEBI" id="CHEBI:30616"/>
    </ligand>
</feature>
<evidence type="ECO:0000256" key="4">
    <source>
        <dbReference type="ARBA" id="ARBA00022840"/>
    </source>
</evidence>
<dbReference type="GO" id="GO:0005524">
    <property type="term" value="F:ATP binding"/>
    <property type="evidence" value="ECO:0007669"/>
    <property type="project" value="UniProtKB-UniRule"/>
</dbReference>
<dbReference type="CDD" id="cd02022">
    <property type="entry name" value="DPCK"/>
    <property type="match status" value="1"/>
</dbReference>
<dbReference type="InterPro" id="IPR001977">
    <property type="entry name" value="Depp_CoAkinase"/>
</dbReference>
<dbReference type="OrthoDB" id="9812943at2"/>
<sequence>MNHTFFVSASIACGKSTFIKIAHSMGFESLSADEIAHEILNEFSNELARLFENPALLINGKINRKALGALVFSDKNAKKKLENFMHPKIKERLLEKIHILEQKNKPFFVELPLFFENNNYANLGKSILIYANKEQSLERLMKRENLSKEEALKRIEAQMDIEKKIPLADFVIYNTSTYENFKAECIKFIEKISRGEI</sequence>
<dbReference type="InterPro" id="IPR027417">
    <property type="entry name" value="P-loop_NTPase"/>
</dbReference>
<keyword evidence="3 6" id="KW-0547">Nucleotide-binding</keyword>
<dbReference type="EMBL" id="CP020867">
    <property type="protein sequence ID" value="ARJ56370.1"/>
    <property type="molecule type" value="Genomic_DNA"/>
</dbReference>
<dbReference type="AlphaFoldDB" id="A0A1W6BWD2"/>
<keyword evidence="6 8" id="KW-0418">Kinase</keyword>
<dbReference type="RefSeq" id="WP_027306177.1">
    <property type="nucleotide sequence ID" value="NZ_CP020867.1"/>
</dbReference>
<dbReference type="GO" id="GO:0015937">
    <property type="term" value="P:coenzyme A biosynthetic process"/>
    <property type="evidence" value="ECO:0007669"/>
    <property type="project" value="UniProtKB-UniRule"/>
</dbReference>
<dbReference type="KEGG" id="ccun:CCUN_0752"/>
<comment type="catalytic activity">
    <reaction evidence="6">
        <text>3'-dephospho-CoA + ATP = ADP + CoA + H(+)</text>
        <dbReference type="Rhea" id="RHEA:18245"/>
        <dbReference type="ChEBI" id="CHEBI:15378"/>
        <dbReference type="ChEBI" id="CHEBI:30616"/>
        <dbReference type="ChEBI" id="CHEBI:57287"/>
        <dbReference type="ChEBI" id="CHEBI:57328"/>
        <dbReference type="ChEBI" id="CHEBI:456216"/>
        <dbReference type="EC" id="2.7.1.24"/>
    </reaction>
</comment>
<dbReference type="Pfam" id="PF01121">
    <property type="entry name" value="CoaE"/>
    <property type="match status" value="1"/>
</dbReference>
<reference evidence="8 9" key="1">
    <citation type="submission" date="2017-04" db="EMBL/GenBank/DDBJ databases">
        <title>Complete genome sequence of the Campylobacter cuniculorum type strain LMG24588.</title>
        <authorList>
            <person name="Miller W.G."/>
            <person name="Yee E."/>
            <person name="Revez J."/>
            <person name="Bono J.L."/>
            <person name="Rossi M."/>
        </authorList>
    </citation>
    <scope>NUCLEOTIDE SEQUENCE [LARGE SCALE GENOMIC DNA]</scope>
    <source>
        <strain evidence="8 9">LMG 24588</strain>
    </source>
</reference>
<dbReference type="PROSITE" id="PS51219">
    <property type="entry name" value="DPCK"/>
    <property type="match status" value="1"/>
</dbReference>
<keyword evidence="5 6" id="KW-0173">Coenzyme A biosynthesis</keyword>
<evidence type="ECO:0000313" key="8">
    <source>
        <dbReference type="EMBL" id="ARJ56370.1"/>
    </source>
</evidence>
<dbReference type="PANTHER" id="PTHR10695">
    <property type="entry name" value="DEPHOSPHO-COA KINASE-RELATED"/>
    <property type="match status" value="1"/>
</dbReference>
<dbReference type="EC" id="2.7.1.24" evidence="6 7"/>
<keyword evidence="6" id="KW-0963">Cytoplasm</keyword>
<dbReference type="PANTHER" id="PTHR10695:SF46">
    <property type="entry name" value="BIFUNCTIONAL COENZYME A SYNTHASE-RELATED"/>
    <property type="match status" value="1"/>
</dbReference>
<dbReference type="UniPathway" id="UPA00241">
    <property type="reaction ID" value="UER00356"/>
</dbReference>
<dbReference type="GO" id="GO:0004140">
    <property type="term" value="F:dephospho-CoA kinase activity"/>
    <property type="evidence" value="ECO:0007669"/>
    <property type="project" value="UniProtKB-UniRule"/>
</dbReference>
<dbReference type="SUPFAM" id="SSF52540">
    <property type="entry name" value="P-loop containing nucleoside triphosphate hydrolases"/>
    <property type="match status" value="1"/>
</dbReference>
<evidence type="ECO:0000256" key="5">
    <source>
        <dbReference type="ARBA" id="ARBA00022993"/>
    </source>
</evidence>
<evidence type="ECO:0000256" key="1">
    <source>
        <dbReference type="ARBA" id="ARBA00009018"/>
    </source>
</evidence>
<evidence type="ECO:0000256" key="7">
    <source>
        <dbReference type="NCBIfam" id="TIGR00152"/>
    </source>
</evidence>
<comment type="pathway">
    <text evidence="6">Cofactor biosynthesis; coenzyme A biosynthesis; CoA from (R)-pantothenate: step 5/5.</text>
</comment>
<dbReference type="NCBIfam" id="TIGR00152">
    <property type="entry name" value="dephospho-CoA kinase"/>
    <property type="match status" value="1"/>
</dbReference>
<dbReference type="Proteomes" id="UP000192902">
    <property type="component" value="Chromosome"/>
</dbReference>
<name>A0A1W6BWD2_9BACT</name>
<dbReference type="Gene3D" id="3.40.50.300">
    <property type="entry name" value="P-loop containing nucleotide triphosphate hydrolases"/>
    <property type="match status" value="1"/>
</dbReference>
<evidence type="ECO:0000256" key="6">
    <source>
        <dbReference type="HAMAP-Rule" id="MF_00376"/>
    </source>
</evidence>
<comment type="subcellular location">
    <subcellularLocation>
        <location evidence="6">Cytoplasm</location>
    </subcellularLocation>
</comment>
<evidence type="ECO:0000256" key="2">
    <source>
        <dbReference type="ARBA" id="ARBA00022679"/>
    </source>
</evidence>
<keyword evidence="2 6" id="KW-0808">Transferase</keyword>
<comment type="function">
    <text evidence="6">Catalyzes the phosphorylation of the 3'-hydroxyl group of dephosphocoenzyme A to form coenzyme A.</text>
</comment>
<accession>A0A1W6BWD2</accession>
<comment type="similarity">
    <text evidence="1 6">Belongs to the CoaE family.</text>
</comment>
<dbReference type="GO" id="GO:0005737">
    <property type="term" value="C:cytoplasm"/>
    <property type="evidence" value="ECO:0007669"/>
    <property type="project" value="UniProtKB-SubCell"/>
</dbReference>
<organism evidence="8 9">
    <name type="scientific">Campylobacter cuniculorum DSM 23162 = LMG 24588</name>
    <dbReference type="NCBI Taxonomy" id="1121267"/>
    <lineage>
        <taxon>Bacteria</taxon>
        <taxon>Pseudomonadati</taxon>
        <taxon>Campylobacterota</taxon>
        <taxon>Epsilonproteobacteria</taxon>
        <taxon>Campylobacterales</taxon>
        <taxon>Campylobacteraceae</taxon>
        <taxon>Campylobacter</taxon>
    </lineage>
</organism>
<dbReference type="eggNOG" id="COG0237">
    <property type="taxonomic scope" value="Bacteria"/>
</dbReference>
<proteinExistence type="inferred from homology"/>
<protein>
    <recommendedName>
        <fullName evidence="6 7">Dephospho-CoA kinase</fullName>
        <ecNumber evidence="6 7">2.7.1.24</ecNumber>
    </recommendedName>
    <alternativeName>
        <fullName evidence="6">Dephosphocoenzyme A kinase</fullName>
    </alternativeName>
</protein>
<evidence type="ECO:0000313" key="9">
    <source>
        <dbReference type="Proteomes" id="UP000192902"/>
    </source>
</evidence>
<dbReference type="STRING" id="1121267.CCUN_0752"/>
<dbReference type="HAMAP" id="MF_00376">
    <property type="entry name" value="Dephospho_CoA_kinase"/>
    <property type="match status" value="1"/>
</dbReference>
<evidence type="ECO:0000256" key="3">
    <source>
        <dbReference type="ARBA" id="ARBA00022741"/>
    </source>
</evidence>
<gene>
    <name evidence="6 8" type="primary">coaE</name>
    <name evidence="8" type="ORF">CCUN_0752</name>
</gene>